<sequence>MSRQTLAIIGGTGTVGRHVAATAIEHGFSVRILARRPERVQLKSANAIIVEGNASDKAAIRSLLEGTDGVINAFGQPMRDKPIYSEVTKQVVEIMNELGIRRYIGVTGGSLDIEGDRKSWMNRIGARLFRLFYGDMIRDKQRELDILRAYELDWTLVRLPFVHEGDVNKPVKVSPYDMPGMRISNHRIAQFLVDQIKDAAYLRQTPFISQ</sequence>
<dbReference type="InterPro" id="IPR016040">
    <property type="entry name" value="NAD(P)-bd_dom"/>
</dbReference>
<organism evidence="2 3">
    <name type="scientific">Paenibacillus alvei</name>
    <name type="common">Bacillus alvei</name>
    <dbReference type="NCBI Taxonomy" id="44250"/>
    <lineage>
        <taxon>Bacteria</taxon>
        <taxon>Bacillati</taxon>
        <taxon>Bacillota</taxon>
        <taxon>Bacilli</taxon>
        <taxon>Bacillales</taxon>
        <taxon>Paenibacillaceae</taxon>
        <taxon>Paenibacillus</taxon>
    </lineage>
</organism>
<dbReference type="InterPro" id="IPR051606">
    <property type="entry name" value="Polyketide_Oxido-like"/>
</dbReference>
<dbReference type="RefSeq" id="WP_005544134.1">
    <property type="nucleotide sequence ID" value="NZ_JAKOBS010000030.1"/>
</dbReference>
<evidence type="ECO:0000313" key="2">
    <source>
        <dbReference type="EMBL" id="MCY9761533.1"/>
    </source>
</evidence>
<comment type="caution">
    <text evidence="2">The sequence shown here is derived from an EMBL/GenBank/DDBJ whole genome shotgun (WGS) entry which is preliminary data.</text>
</comment>
<keyword evidence="3" id="KW-1185">Reference proteome</keyword>
<protein>
    <submittedName>
        <fullName evidence="2">NAD(P)H-binding protein</fullName>
    </submittedName>
</protein>
<dbReference type="Pfam" id="PF13460">
    <property type="entry name" value="NAD_binding_10"/>
    <property type="match status" value="1"/>
</dbReference>
<accession>A0ABT4GY98</accession>
<dbReference type="SUPFAM" id="SSF51735">
    <property type="entry name" value="NAD(P)-binding Rossmann-fold domains"/>
    <property type="match status" value="1"/>
</dbReference>
<dbReference type="PANTHER" id="PTHR43355:SF2">
    <property type="entry name" value="FLAVIN REDUCTASE (NADPH)"/>
    <property type="match status" value="1"/>
</dbReference>
<dbReference type="InterPro" id="IPR036291">
    <property type="entry name" value="NAD(P)-bd_dom_sf"/>
</dbReference>
<name>A0ABT4GY98_PAEAL</name>
<dbReference type="PANTHER" id="PTHR43355">
    <property type="entry name" value="FLAVIN REDUCTASE (NADPH)"/>
    <property type="match status" value="1"/>
</dbReference>
<reference evidence="2 3" key="1">
    <citation type="submission" date="2022-05" db="EMBL/GenBank/DDBJ databases">
        <title>Genome Sequencing of Bee-Associated Microbes.</title>
        <authorList>
            <person name="Dunlap C."/>
        </authorList>
    </citation>
    <scope>NUCLEOTIDE SEQUENCE [LARGE SCALE GENOMIC DNA]</scope>
    <source>
        <strain evidence="2 3">NRRL B-04010</strain>
    </source>
</reference>
<gene>
    <name evidence="2" type="ORF">M5X12_13195</name>
</gene>
<proteinExistence type="predicted"/>
<dbReference type="GeneID" id="94488055"/>
<evidence type="ECO:0000313" key="3">
    <source>
        <dbReference type="Proteomes" id="UP001527181"/>
    </source>
</evidence>
<feature type="domain" description="NAD(P)-binding" evidence="1">
    <location>
        <begin position="10"/>
        <end position="198"/>
    </location>
</feature>
<dbReference type="Gene3D" id="3.40.50.720">
    <property type="entry name" value="NAD(P)-binding Rossmann-like Domain"/>
    <property type="match status" value="1"/>
</dbReference>
<evidence type="ECO:0000259" key="1">
    <source>
        <dbReference type="Pfam" id="PF13460"/>
    </source>
</evidence>
<dbReference type="EMBL" id="JAMDNP010000022">
    <property type="protein sequence ID" value="MCY9761533.1"/>
    <property type="molecule type" value="Genomic_DNA"/>
</dbReference>
<dbReference type="Proteomes" id="UP001527181">
    <property type="component" value="Unassembled WGS sequence"/>
</dbReference>